<feature type="compositionally biased region" description="Gly residues" evidence="1">
    <location>
        <begin position="156"/>
        <end position="167"/>
    </location>
</feature>
<reference evidence="3" key="2">
    <citation type="submission" date="2015-01" db="EMBL/GenBank/DDBJ databases">
        <title>Evolutionary Origins and Diversification of the Mycorrhizal Mutualists.</title>
        <authorList>
            <consortium name="DOE Joint Genome Institute"/>
            <consortium name="Mycorrhizal Genomics Consortium"/>
            <person name="Kohler A."/>
            <person name="Kuo A."/>
            <person name="Nagy L.G."/>
            <person name="Floudas D."/>
            <person name="Copeland A."/>
            <person name="Barry K.W."/>
            <person name="Cichocki N."/>
            <person name="Veneault-Fourrey C."/>
            <person name="LaButti K."/>
            <person name="Lindquist E.A."/>
            <person name="Lipzen A."/>
            <person name="Lundell T."/>
            <person name="Morin E."/>
            <person name="Murat C."/>
            <person name="Riley R."/>
            <person name="Ohm R."/>
            <person name="Sun H."/>
            <person name="Tunlid A."/>
            <person name="Henrissat B."/>
            <person name="Grigoriev I.V."/>
            <person name="Hibbett D.S."/>
            <person name="Martin F."/>
        </authorList>
    </citation>
    <scope>NUCLEOTIDE SEQUENCE [LARGE SCALE GENOMIC DNA]</scope>
    <source>
        <strain evidence="3">MAFF 305830</strain>
    </source>
</reference>
<dbReference type="STRING" id="933852.A0A0C2X4K8"/>
<proteinExistence type="predicted"/>
<evidence type="ECO:0000256" key="1">
    <source>
        <dbReference type="SAM" id="MobiDB-lite"/>
    </source>
</evidence>
<feature type="compositionally biased region" description="Polar residues" evidence="1">
    <location>
        <begin position="300"/>
        <end position="310"/>
    </location>
</feature>
<feature type="compositionally biased region" description="Basic and acidic residues" evidence="1">
    <location>
        <begin position="52"/>
        <end position="62"/>
    </location>
</feature>
<protein>
    <submittedName>
        <fullName evidence="2">Uncharacterized protein</fullName>
    </submittedName>
</protein>
<feature type="compositionally biased region" description="Low complexity" evidence="1">
    <location>
        <begin position="215"/>
        <end position="247"/>
    </location>
</feature>
<reference evidence="2 3" key="1">
    <citation type="submission" date="2014-04" db="EMBL/GenBank/DDBJ databases">
        <authorList>
            <consortium name="DOE Joint Genome Institute"/>
            <person name="Kuo A."/>
            <person name="Zuccaro A."/>
            <person name="Kohler A."/>
            <person name="Nagy L.G."/>
            <person name="Floudas D."/>
            <person name="Copeland A."/>
            <person name="Barry K.W."/>
            <person name="Cichocki N."/>
            <person name="Veneault-Fourrey C."/>
            <person name="LaButti K."/>
            <person name="Lindquist E.A."/>
            <person name="Lipzen A."/>
            <person name="Lundell T."/>
            <person name="Morin E."/>
            <person name="Murat C."/>
            <person name="Sun H."/>
            <person name="Tunlid A."/>
            <person name="Henrissat B."/>
            <person name="Grigoriev I.V."/>
            <person name="Hibbett D.S."/>
            <person name="Martin F."/>
            <person name="Nordberg H.P."/>
            <person name="Cantor M.N."/>
            <person name="Hua S.X."/>
        </authorList>
    </citation>
    <scope>NUCLEOTIDE SEQUENCE [LARGE SCALE GENOMIC DNA]</scope>
    <source>
        <strain evidence="2 3">MAFF 305830</strain>
    </source>
</reference>
<gene>
    <name evidence="2" type="ORF">M408DRAFT_191347</name>
</gene>
<dbReference type="HOGENOM" id="CLU_285764_0_0_1"/>
<feature type="compositionally biased region" description="Low complexity" evidence="1">
    <location>
        <begin position="1"/>
        <end position="18"/>
    </location>
</feature>
<feature type="compositionally biased region" description="Low complexity" evidence="1">
    <location>
        <begin position="257"/>
        <end position="299"/>
    </location>
</feature>
<feature type="region of interest" description="Disordered" evidence="1">
    <location>
        <begin position="1080"/>
        <end position="1124"/>
    </location>
</feature>
<feature type="region of interest" description="Disordered" evidence="1">
    <location>
        <begin position="138"/>
        <end position="176"/>
    </location>
</feature>
<feature type="compositionally biased region" description="Low complexity" evidence="1">
    <location>
        <begin position="1111"/>
        <end position="1124"/>
    </location>
</feature>
<feature type="region of interest" description="Disordered" evidence="1">
    <location>
        <begin position="437"/>
        <end position="468"/>
    </location>
</feature>
<keyword evidence="3" id="KW-1185">Reference proteome</keyword>
<feature type="compositionally biased region" description="Basic and acidic residues" evidence="1">
    <location>
        <begin position="459"/>
        <end position="468"/>
    </location>
</feature>
<accession>A0A0C2X4K8</accession>
<sequence length="1138" mass="123941">MAEDPSSSLDILRQQQQQDYDDDEQAQSSTILPISESSEDSNDSDAPSQRTRPLESHSKQVEDDSEEPPYPPFNIWNMPRGARIPIESYKEMTLACRFVPTDQWLTTRVDRAWTVAQVKHHMLTKVWGGRRYQLSLPRNLSHTTKPGGEATAKGAAGTGAIGNGGNGKAEDGSRRMSISSSNYSSVVFATSVQGDNYPRSHYTFDTVINASSASLSQQSTSPSTASSASSAGLPGTPDGGRTPTPRLMRSHSSTDLASAATAASSSQQQQPQSPGRPSSSRGRPRSASASRNRAQSVSSGQRRPPSNRSDSIIRDLRREEAMDRLYERMEANVKRRVLKAAKGYRVVSFSNGNVLDDKDLLSVYGLKPYELLEIQPVTQCIRLARPTYLEPYFETDTMVRVRTSEKHGVEFLKRLRQLHQEEKAKAELTKAMSALGMDDEQNRPGNEWGTGLSAVTKQRNLEERKEEEKRRILLEQARKESEKRAKREKREQESEKWKYRKMIVEGHDLNLWRDHLHDAFPEQSWDLRRVVEVQIPRPKKPPVAPLSSAQSGYAAIAFSSNLQSVSTRAPDKGKAPEKDAKDEVLEQPTLHIRFSIPLASVHASLNPAAAAAIHAARLKRAAKANPGSTYLAESLASLGAASTRRLDSTDPYNQGIGFGTSTLEGAGTASLVLRLPNERTREHLCRIIHRSAGKYPLATKNRRKLAFEPVADLIHVPDPDPDRTQEHGAPFPEWRARILKKSIAAGRAGFLSSSAWGAVFNQETGLYCRPERPQAANDKGKGPALPYGDDAADGYEGDEDDDCASLASDTEWEGWRRELEMDMPIKHLPTILSNSNSTSTATPMAAHSITTIREDPSSSAIGNLSAVAAENIARSDEEARLLTPIQRRNPPPLARKSSLQLAKRIVVEGTAGKGLIMPRTKAYASWTSFSSNSSVNSSFFSHEEYRSGEGSDTTANRKPRLAPLVTSSARATTGSLSRAKSATLFSSNVNITVPRVSLSAPLSAAMDPRDAVWKPGSAAPAPIASTSAYVQPADEVYEEFPELGPDVVLPGLGGGLGNPGMFPAFAGGGTTVTTITSGRQINGRKKSKSGSGWLSKSFSRSSEDASEGATSSGFGSLSRRSSNSNIASIVRSISKRER</sequence>
<evidence type="ECO:0000313" key="3">
    <source>
        <dbReference type="Proteomes" id="UP000054097"/>
    </source>
</evidence>
<name>A0A0C2X4K8_SERVB</name>
<feature type="region of interest" description="Disordered" evidence="1">
    <location>
        <begin position="215"/>
        <end position="315"/>
    </location>
</feature>
<evidence type="ECO:0000313" key="2">
    <source>
        <dbReference type="EMBL" id="KIM33058.1"/>
    </source>
</evidence>
<dbReference type="Proteomes" id="UP000054097">
    <property type="component" value="Unassembled WGS sequence"/>
</dbReference>
<dbReference type="EMBL" id="KN824279">
    <property type="protein sequence ID" value="KIM33058.1"/>
    <property type="molecule type" value="Genomic_DNA"/>
</dbReference>
<feature type="region of interest" description="Disordered" evidence="1">
    <location>
        <begin position="771"/>
        <end position="791"/>
    </location>
</feature>
<dbReference type="OrthoDB" id="3225203at2759"/>
<feature type="compositionally biased region" description="Low complexity" evidence="1">
    <location>
        <begin position="1089"/>
        <end position="1100"/>
    </location>
</feature>
<dbReference type="AlphaFoldDB" id="A0A0C2X4K8"/>
<organism evidence="2 3">
    <name type="scientific">Serendipita vermifera MAFF 305830</name>
    <dbReference type="NCBI Taxonomy" id="933852"/>
    <lineage>
        <taxon>Eukaryota</taxon>
        <taxon>Fungi</taxon>
        <taxon>Dikarya</taxon>
        <taxon>Basidiomycota</taxon>
        <taxon>Agaricomycotina</taxon>
        <taxon>Agaricomycetes</taxon>
        <taxon>Sebacinales</taxon>
        <taxon>Serendipitaceae</taxon>
        <taxon>Serendipita</taxon>
    </lineage>
</organism>
<feature type="region of interest" description="Disordered" evidence="1">
    <location>
        <begin position="1"/>
        <end position="74"/>
    </location>
</feature>